<feature type="transmembrane region" description="Helical" evidence="1">
    <location>
        <begin position="72"/>
        <end position="92"/>
    </location>
</feature>
<keyword evidence="1" id="KW-1133">Transmembrane helix</keyword>
<feature type="transmembrane region" description="Helical" evidence="1">
    <location>
        <begin position="133"/>
        <end position="152"/>
    </location>
</feature>
<reference evidence="3" key="1">
    <citation type="submission" date="2016-10" db="EMBL/GenBank/DDBJ databases">
        <authorList>
            <person name="Varghese N."/>
            <person name="Submissions S."/>
        </authorList>
    </citation>
    <scope>NUCLEOTIDE SEQUENCE [LARGE SCALE GENOMIC DNA]</scope>
    <source>
        <strain evidence="3">IBRC-M 10655</strain>
    </source>
</reference>
<keyword evidence="1" id="KW-0812">Transmembrane</keyword>
<dbReference type="EMBL" id="FNJB01000005">
    <property type="protein sequence ID" value="SDO93403.1"/>
    <property type="molecule type" value="Genomic_DNA"/>
</dbReference>
<evidence type="ECO:0000313" key="2">
    <source>
        <dbReference type="EMBL" id="SDO93403.1"/>
    </source>
</evidence>
<keyword evidence="3" id="KW-1185">Reference proteome</keyword>
<name>A0A1H0NL53_9PSEU</name>
<proteinExistence type="predicted"/>
<feature type="transmembrane region" description="Helical" evidence="1">
    <location>
        <begin position="104"/>
        <end position="127"/>
    </location>
</feature>
<keyword evidence="1" id="KW-0472">Membrane</keyword>
<accession>A0A1H0NL53</accession>
<sequence>MRPAPKKNTDDEPASEALRRVGEILANVAVLTGLLVAFGWRRSDVQARELGLPSSALGMTVTDYLLRSIGPVFQLLAVVVLGWLAFLLLDPLLQTARRGRAWRVSTWVLAFAWLLLPALVVVSGYVWPASSFALFPLSIGAGLLLTLYALKLRARTRRWNWPRLRLAGLAVTVLSLFWGAMNAAELEGLELADRFAADVRTAQAVAIYSGERLHLTAPGVTEQQLPDGKYRFKYTGLRFVENSGGKFFFASDGWTRTSGVVLVLRDEAHLRFEFIRGG</sequence>
<dbReference type="STRING" id="504798.SAMN05421871_102439"/>
<feature type="transmembrane region" description="Helical" evidence="1">
    <location>
        <begin position="21"/>
        <end position="40"/>
    </location>
</feature>
<feature type="transmembrane region" description="Helical" evidence="1">
    <location>
        <begin position="164"/>
        <end position="181"/>
    </location>
</feature>
<evidence type="ECO:0000256" key="1">
    <source>
        <dbReference type="SAM" id="Phobius"/>
    </source>
</evidence>
<dbReference type="AlphaFoldDB" id="A0A1H0NL53"/>
<protein>
    <submittedName>
        <fullName evidence="2">Uncharacterized protein</fullName>
    </submittedName>
</protein>
<gene>
    <name evidence="2" type="ORF">SAMN05192558_105389</name>
</gene>
<dbReference type="Proteomes" id="UP000199651">
    <property type="component" value="Unassembled WGS sequence"/>
</dbReference>
<organism evidence="2 3">
    <name type="scientific">Actinokineospora alba</name>
    <dbReference type="NCBI Taxonomy" id="504798"/>
    <lineage>
        <taxon>Bacteria</taxon>
        <taxon>Bacillati</taxon>
        <taxon>Actinomycetota</taxon>
        <taxon>Actinomycetes</taxon>
        <taxon>Pseudonocardiales</taxon>
        <taxon>Pseudonocardiaceae</taxon>
        <taxon>Actinokineospora</taxon>
    </lineage>
</organism>
<evidence type="ECO:0000313" key="3">
    <source>
        <dbReference type="Proteomes" id="UP000199651"/>
    </source>
</evidence>